<feature type="compositionally biased region" description="Low complexity" evidence="7">
    <location>
        <begin position="162"/>
        <end position="175"/>
    </location>
</feature>
<proteinExistence type="predicted"/>
<comment type="catalytic activity">
    <reaction evidence="1">
        <text>Thiol-dependent hydrolysis of ester, thioester, amide, peptide and isopeptide bonds formed by the C-terminal Gly of ubiquitin (a 76-residue protein attached to proteins as an intracellular targeting signal).</text>
        <dbReference type="EC" id="3.4.19.12"/>
    </reaction>
</comment>
<keyword evidence="4" id="KW-0833">Ubl conjugation pathway</keyword>
<evidence type="ECO:0000259" key="8">
    <source>
        <dbReference type="PROSITE" id="PS50235"/>
    </source>
</evidence>
<evidence type="ECO:0000256" key="6">
    <source>
        <dbReference type="ARBA" id="ARBA00022807"/>
    </source>
</evidence>
<keyword evidence="10" id="KW-1185">Reference proteome</keyword>
<name>A0A9N8V1E8_9GLOM</name>
<feature type="compositionally biased region" description="Low complexity" evidence="7">
    <location>
        <begin position="198"/>
        <end position="226"/>
    </location>
</feature>
<feature type="domain" description="USP" evidence="8">
    <location>
        <begin position="317"/>
        <end position="661"/>
    </location>
</feature>
<dbReference type="GO" id="GO:0006508">
    <property type="term" value="P:proteolysis"/>
    <property type="evidence" value="ECO:0007669"/>
    <property type="project" value="UniProtKB-KW"/>
</dbReference>
<dbReference type="GO" id="GO:0004843">
    <property type="term" value="F:cysteine-type deubiquitinase activity"/>
    <property type="evidence" value="ECO:0007669"/>
    <property type="project" value="UniProtKB-EC"/>
</dbReference>
<organism evidence="9 10">
    <name type="scientific">Diversispora eburnea</name>
    <dbReference type="NCBI Taxonomy" id="1213867"/>
    <lineage>
        <taxon>Eukaryota</taxon>
        <taxon>Fungi</taxon>
        <taxon>Fungi incertae sedis</taxon>
        <taxon>Mucoromycota</taxon>
        <taxon>Glomeromycotina</taxon>
        <taxon>Glomeromycetes</taxon>
        <taxon>Diversisporales</taxon>
        <taxon>Diversisporaceae</taxon>
        <taxon>Diversispora</taxon>
    </lineage>
</organism>
<evidence type="ECO:0000256" key="4">
    <source>
        <dbReference type="ARBA" id="ARBA00022786"/>
    </source>
</evidence>
<dbReference type="Proteomes" id="UP000789706">
    <property type="component" value="Unassembled WGS sequence"/>
</dbReference>
<dbReference type="InterPro" id="IPR018200">
    <property type="entry name" value="USP_CS"/>
</dbReference>
<dbReference type="PANTHER" id="PTHR24006">
    <property type="entry name" value="UBIQUITIN CARBOXYL-TERMINAL HYDROLASE"/>
    <property type="match status" value="1"/>
</dbReference>
<dbReference type="AlphaFoldDB" id="A0A9N8V1E8"/>
<feature type="compositionally biased region" description="Polar residues" evidence="7">
    <location>
        <begin position="55"/>
        <end position="98"/>
    </location>
</feature>
<keyword evidence="3" id="KW-0645">Protease</keyword>
<dbReference type="EC" id="3.4.19.12" evidence="2"/>
<dbReference type="InterPro" id="IPR050164">
    <property type="entry name" value="Peptidase_C19"/>
</dbReference>
<evidence type="ECO:0000256" key="3">
    <source>
        <dbReference type="ARBA" id="ARBA00022670"/>
    </source>
</evidence>
<keyword evidence="5" id="KW-0378">Hydrolase</keyword>
<dbReference type="InterPro" id="IPR038765">
    <property type="entry name" value="Papain-like_cys_pep_sf"/>
</dbReference>
<dbReference type="SUPFAM" id="SSF54001">
    <property type="entry name" value="Cysteine proteinases"/>
    <property type="match status" value="1"/>
</dbReference>
<evidence type="ECO:0000256" key="1">
    <source>
        <dbReference type="ARBA" id="ARBA00000707"/>
    </source>
</evidence>
<feature type="region of interest" description="Disordered" evidence="7">
    <location>
        <begin position="261"/>
        <end position="292"/>
    </location>
</feature>
<comment type="caution">
    <text evidence="9">The sequence shown here is derived from an EMBL/GenBank/DDBJ whole genome shotgun (WGS) entry which is preliminary data.</text>
</comment>
<dbReference type="PROSITE" id="PS00973">
    <property type="entry name" value="USP_2"/>
    <property type="match status" value="1"/>
</dbReference>
<protein>
    <recommendedName>
        <fullName evidence="2">ubiquitinyl hydrolase 1</fullName>
        <ecNumber evidence="2">3.4.19.12</ecNumber>
    </recommendedName>
</protein>
<evidence type="ECO:0000313" key="9">
    <source>
        <dbReference type="EMBL" id="CAG8438115.1"/>
    </source>
</evidence>
<dbReference type="OrthoDB" id="429671at2759"/>
<gene>
    <name evidence="9" type="ORF">DEBURN_LOCUS1202</name>
</gene>
<feature type="compositionally biased region" description="Polar residues" evidence="7">
    <location>
        <begin position="187"/>
        <end position="197"/>
    </location>
</feature>
<dbReference type="Gene3D" id="3.90.70.10">
    <property type="entry name" value="Cysteine proteinases"/>
    <property type="match status" value="1"/>
</dbReference>
<dbReference type="GO" id="GO:0016579">
    <property type="term" value="P:protein deubiquitination"/>
    <property type="evidence" value="ECO:0007669"/>
    <property type="project" value="InterPro"/>
</dbReference>
<reference evidence="9" key="1">
    <citation type="submission" date="2021-06" db="EMBL/GenBank/DDBJ databases">
        <authorList>
            <person name="Kallberg Y."/>
            <person name="Tangrot J."/>
            <person name="Rosling A."/>
        </authorList>
    </citation>
    <scope>NUCLEOTIDE SEQUENCE</scope>
    <source>
        <strain evidence="9">AZ414A</strain>
    </source>
</reference>
<accession>A0A9N8V1E8</accession>
<dbReference type="InterPro" id="IPR028889">
    <property type="entry name" value="USP"/>
</dbReference>
<keyword evidence="6" id="KW-0788">Thiol protease</keyword>
<feature type="compositionally biased region" description="Low complexity" evidence="7">
    <location>
        <begin position="99"/>
        <end position="122"/>
    </location>
</feature>
<dbReference type="InterPro" id="IPR001394">
    <property type="entry name" value="Peptidase_C19_UCH"/>
</dbReference>
<feature type="compositionally biased region" description="Polar residues" evidence="7">
    <location>
        <begin position="131"/>
        <end position="155"/>
    </location>
</feature>
<feature type="region of interest" description="Disordered" evidence="7">
    <location>
        <begin position="39"/>
        <end position="241"/>
    </location>
</feature>
<dbReference type="Pfam" id="PF00443">
    <property type="entry name" value="UCH"/>
    <property type="match status" value="1"/>
</dbReference>
<sequence length="662" mass="73393">MHSQKGHKPIYGSFNNREEIDTVITKAGIQLSFKVPHNIGFPSLSRDGKKEKTFSSKPQSRGTGKKQINYSGSTIKSKNPSITSQESNTIISCTNRGVSSTNTSITINNQSTSHPSTQPSTHRQPLKDNKNSITVNKQSSIPSSRNFIENSSQKYDVTKSKPNLNDNKLTTNKNPHTIINNGFPPLGNSTTNDGKPQSNNIPNNINNISSISSVSSANSVSKDSNSAVDGNPSNLKSANNSKSSIKSWADLLKTYQDPTTITVTNSSKPTVTKQPTLSNKNEKPAQSLQNGKSNVGGLVGVLSNYELSLHRVEMQPRGLVNLNNTCFMNAILQTLFHCPPFYNLLARIGKEVAHSFKSKTPLVDSLVMFINEYRQSKNNETEFGEPILPDYVYNALRSLKKFEKGRHQDAEEFLGYLLDGLHEEFLTVFKPGGESKNAYSNQILNGQADSKGDGSEEPWMETDVEESPISHIFCGHFRSVLRKGSNDSITLEPYQSLKLDIQRDDVKTIGDALKNFTMPEEVDDLHLSKKGLVRVTKQVYFEKLPPVLTLHLKRFLYDMGGTQKLNKHISYSTTLSIPPELMAPSRKSNVAIEYQLFGVVYHHGNSAGGGHYTVDVLRHDNEWIHIDDSTISPISEGEVSVDGSSNQSSDRSAYILFYMRKN</sequence>
<evidence type="ECO:0000256" key="5">
    <source>
        <dbReference type="ARBA" id="ARBA00022801"/>
    </source>
</evidence>
<dbReference type="GO" id="GO:0005829">
    <property type="term" value="C:cytosol"/>
    <property type="evidence" value="ECO:0007669"/>
    <property type="project" value="TreeGrafter"/>
</dbReference>
<evidence type="ECO:0000256" key="7">
    <source>
        <dbReference type="SAM" id="MobiDB-lite"/>
    </source>
</evidence>
<dbReference type="PANTHER" id="PTHR24006:SF687">
    <property type="entry name" value="UBIQUITIN CARBOXYL-TERMINAL HYDROLASE 10"/>
    <property type="match status" value="1"/>
</dbReference>
<evidence type="ECO:0000256" key="2">
    <source>
        <dbReference type="ARBA" id="ARBA00012759"/>
    </source>
</evidence>
<dbReference type="EMBL" id="CAJVPK010000050">
    <property type="protein sequence ID" value="CAG8438115.1"/>
    <property type="molecule type" value="Genomic_DNA"/>
</dbReference>
<dbReference type="GO" id="GO:0005634">
    <property type="term" value="C:nucleus"/>
    <property type="evidence" value="ECO:0007669"/>
    <property type="project" value="TreeGrafter"/>
</dbReference>
<dbReference type="PROSITE" id="PS50235">
    <property type="entry name" value="USP_3"/>
    <property type="match status" value="1"/>
</dbReference>
<evidence type="ECO:0000313" key="10">
    <source>
        <dbReference type="Proteomes" id="UP000789706"/>
    </source>
</evidence>